<accession>A0A6J6NXI8</accession>
<gene>
    <name evidence="2" type="ORF">UFOPK2366_00790</name>
</gene>
<dbReference type="InterPro" id="IPR045864">
    <property type="entry name" value="aa-tRNA-synth_II/BPL/LPL"/>
</dbReference>
<reference evidence="2" key="1">
    <citation type="submission" date="2020-05" db="EMBL/GenBank/DDBJ databases">
        <authorList>
            <person name="Chiriac C."/>
            <person name="Salcher M."/>
            <person name="Ghai R."/>
            <person name="Kavagutti S V."/>
        </authorList>
    </citation>
    <scope>NUCLEOTIDE SEQUENCE</scope>
</reference>
<evidence type="ECO:0000313" key="2">
    <source>
        <dbReference type="EMBL" id="CAB4691570.1"/>
    </source>
</evidence>
<dbReference type="PANTHER" id="PTHR43679:SF2">
    <property type="entry name" value="OCTANOYL-[GCVH]:PROTEIN N-OCTANOYLTRANSFERASE"/>
    <property type="match status" value="1"/>
</dbReference>
<dbReference type="EMBL" id="CAEZXM010000127">
    <property type="protein sequence ID" value="CAB4691570.1"/>
    <property type="molecule type" value="Genomic_DNA"/>
</dbReference>
<dbReference type="InterPro" id="IPR004143">
    <property type="entry name" value="BPL_LPL_catalytic"/>
</dbReference>
<dbReference type="InterPro" id="IPR050664">
    <property type="entry name" value="Octanoyltrans_LipM/LipL"/>
</dbReference>
<organism evidence="2">
    <name type="scientific">freshwater metagenome</name>
    <dbReference type="NCBI Taxonomy" id="449393"/>
    <lineage>
        <taxon>unclassified sequences</taxon>
        <taxon>metagenomes</taxon>
        <taxon>ecological metagenomes</taxon>
    </lineage>
</organism>
<dbReference type="SUPFAM" id="SSF55681">
    <property type="entry name" value="Class II aaRS and biotin synthetases"/>
    <property type="match status" value="1"/>
</dbReference>
<dbReference type="AlphaFoldDB" id="A0A6J6NXI8"/>
<dbReference type="Gene3D" id="3.30.930.10">
    <property type="entry name" value="Bira Bifunctional Protein, Domain 2"/>
    <property type="match status" value="1"/>
</dbReference>
<dbReference type="PROSITE" id="PS51733">
    <property type="entry name" value="BPL_LPL_CATALYTIC"/>
    <property type="match status" value="1"/>
</dbReference>
<dbReference type="Pfam" id="PF21948">
    <property type="entry name" value="LplA-B_cat"/>
    <property type="match status" value="1"/>
</dbReference>
<feature type="domain" description="BPL/LPL catalytic" evidence="1">
    <location>
        <begin position="25"/>
        <end position="222"/>
    </location>
</feature>
<evidence type="ECO:0000259" key="1">
    <source>
        <dbReference type="PROSITE" id="PS51733"/>
    </source>
</evidence>
<proteinExistence type="predicted"/>
<protein>
    <submittedName>
        <fullName evidence="2">Unannotated protein</fullName>
    </submittedName>
</protein>
<name>A0A6J6NXI8_9ZZZZ</name>
<dbReference type="PANTHER" id="PTHR43679">
    <property type="entry name" value="OCTANOYLTRANSFERASE LIPM-RELATED"/>
    <property type="match status" value="1"/>
</dbReference>
<sequence>MLTTVWQIERLSGSAGDFHQRDLPDVITPSVWWFDVDHSAVALGSSQPISDIDAAACAQAGIDIVRRRSGGGAVLLEPGDVVWVDVLIPAGHRQWRADVSSSAWWLGEAWRSALSSLGMPGLSVHTASIRHTERSRRICFAGVGGGEVMLGDRKVVGISQRRVRAGARFQCAYYQQWRPSTHELVFGSSGPRADELLDLVAPVSAPAAAVREAFEHALNSLG</sequence>